<accession>A0ABQ5IWQ3</accession>
<reference evidence="3" key="1">
    <citation type="journal article" date="2022" name="Int. J. Mol. Sci.">
        <title>Draft Genome of Tanacetum Coccineum: Genomic Comparison of Closely Related Tanacetum-Family Plants.</title>
        <authorList>
            <person name="Yamashiro T."/>
            <person name="Shiraishi A."/>
            <person name="Nakayama K."/>
            <person name="Satake H."/>
        </authorList>
    </citation>
    <scope>NUCLEOTIDE SEQUENCE</scope>
</reference>
<evidence type="ECO:0000313" key="4">
    <source>
        <dbReference type="Proteomes" id="UP001151760"/>
    </source>
</evidence>
<dbReference type="InterPro" id="IPR043502">
    <property type="entry name" value="DNA/RNA_pol_sf"/>
</dbReference>
<dbReference type="InterPro" id="IPR053134">
    <property type="entry name" value="RNA-dir_DNA_polymerase"/>
</dbReference>
<keyword evidence="4" id="KW-1185">Reference proteome</keyword>
<dbReference type="CDD" id="cd00303">
    <property type="entry name" value="retropepsin_like"/>
    <property type="match status" value="1"/>
</dbReference>
<dbReference type="EMBL" id="BQNB010021271">
    <property type="protein sequence ID" value="GJU04659.1"/>
    <property type="molecule type" value="Genomic_DNA"/>
</dbReference>
<protein>
    <submittedName>
        <fullName evidence="3">Nucleotidyltransferase, ribonuclease H</fullName>
    </submittedName>
</protein>
<dbReference type="SUPFAM" id="SSF56672">
    <property type="entry name" value="DNA/RNA polymerases"/>
    <property type="match status" value="1"/>
</dbReference>
<dbReference type="Pfam" id="PF00078">
    <property type="entry name" value="RVT_1"/>
    <property type="match status" value="1"/>
</dbReference>
<feature type="domain" description="Reverse transcriptase" evidence="2">
    <location>
        <begin position="706"/>
        <end position="867"/>
    </location>
</feature>
<comment type="caution">
    <text evidence="3">The sequence shown here is derived from an EMBL/GenBank/DDBJ whole genome shotgun (WGS) entry which is preliminary data.</text>
</comment>
<dbReference type="InterPro" id="IPR043128">
    <property type="entry name" value="Rev_trsase/Diguanyl_cyclase"/>
</dbReference>
<dbReference type="Proteomes" id="UP001151760">
    <property type="component" value="Unassembled WGS sequence"/>
</dbReference>
<evidence type="ECO:0000256" key="1">
    <source>
        <dbReference type="SAM" id="MobiDB-lite"/>
    </source>
</evidence>
<dbReference type="SUPFAM" id="SSF50630">
    <property type="entry name" value="Acid proteases"/>
    <property type="match status" value="1"/>
</dbReference>
<dbReference type="CDD" id="cd01647">
    <property type="entry name" value="RT_LTR"/>
    <property type="match status" value="1"/>
</dbReference>
<evidence type="ECO:0000313" key="3">
    <source>
        <dbReference type="EMBL" id="GJU04659.1"/>
    </source>
</evidence>
<feature type="compositionally biased region" description="Polar residues" evidence="1">
    <location>
        <begin position="433"/>
        <end position="445"/>
    </location>
</feature>
<sequence>MVKNYSHLNIHPLTSSLPNFRNSTLVTLLNCIALCLSLFGLTTVLPLVSIALVLITTLSLSLSSLIEAISESLRAAIALSSNTRIVDLESELAKEKKDKYKLDRARVFFINMFHDIENFLRVLDEWLLAVMAGTRNVVKEVHVDEGIKTWVVDHVKNAVDRMNEMTDMLTTIINDMMLQQQYMVNDANKMKNGGDGSSIFSRMSKLKLPKVLWPKSLAHAFSLSNIQEEATLIVAKQSVDMAESNPEGAEWPTQVDIPENDEREETPEQTETDEHENTHIPVAMAKEIKEMISQEVAKAQVAALWIQDVEGTFDTSKCPDNLRVIFIANLLRSRAKEWWNYTLAAKGPDVTRNMSWNEFKELFLQKSHFLPGYINDQKLLINHYVDMLRKEIREFVSAKDWKNMNELMNVALEREQETKKRERSPPKRRIEQGGSSSKNFKSNETYPRFGGTGYPQCTNCKKFHPDELCPNTRPPPPPRQQEPRRNINKCGVPPPPKPSGAPNLAGFQRSQRPPSHVYQMMTTEEAKEAHDVLTGIFFVNLLPTRVLFDSGSDRSFMSESFSRNSSIPISKLNPSLDVEVAGNKIIHVANVFQNCKVEINNEKFLIDLIPMPTGDIDVVIGMDWLSKYDVIISCQNKLIRIRTPSGGETFIYGERKKTSLAICTYARAKRHLARGYQAYLAHIIDTHKSTPCLDNILVVREFHDVFPEELPGIPPEGQVAFRIDLIPRSNPIAKTPYRLAPSEMQELMKIDDLFDQLQGASFFLKIDLRPGYHQLKIREEDIPKIAFQTRYGHYEFIVMPFGLTNALAAFMDQMNRCCRLMLDKLVIMFIDDILIYSKSAKDHETHLRQVLNILRQEKLYAKLSKCNDDMEVYCDASSNGLGCVLMQRGRVIAYASRQLKKHEEEYPTHDLEIAAVVFALKL</sequence>
<dbReference type="PANTHER" id="PTHR24559">
    <property type="entry name" value="TRANSPOSON TY3-I GAG-POL POLYPROTEIN"/>
    <property type="match status" value="1"/>
</dbReference>
<gene>
    <name evidence="3" type="ORF">Tco_1121089</name>
</gene>
<feature type="region of interest" description="Disordered" evidence="1">
    <location>
        <begin position="413"/>
        <end position="447"/>
    </location>
</feature>
<feature type="region of interest" description="Disordered" evidence="1">
    <location>
        <begin position="241"/>
        <end position="277"/>
    </location>
</feature>
<dbReference type="InterPro" id="IPR000477">
    <property type="entry name" value="RT_dom"/>
</dbReference>
<dbReference type="InterPro" id="IPR021109">
    <property type="entry name" value="Peptidase_aspartic_dom_sf"/>
</dbReference>
<evidence type="ECO:0000259" key="2">
    <source>
        <dbReference type="Pfam" id="PF00078"/>
    </source>
</evidence>
<reference evidence="3" key="2">
    <citation type="submission" date="2022-01" db="EMBL/GenBank/DDBJ databases">
        <authorList>
            <person name="Yamashiro T."/>
            <person name="Shiraishi A."/>
            <person name="Satake H."/>
            <person name="Nakayama K."/>
        </authorList>
    </citation>
    <scope>NUCLEOTIDE SEQUENCE</scope>
</reference>
<dbReference type="Pfam" id="PF08284">
    <property type="entry name" value="RVP_2"/>
    <property type="match status" value="1"/>
</dbReference>
<feature type="compositionally biased region" description="Acidic residues" evidence="1">
    <location>
        <begin position="258"/>
        <end position="274"/>
    </location>
</feature>
<dbReference type="PANTHER" id="PTHR24559:SF444">
    <property type="entry name" value="REVERSE TRANSCRIPTASE DOMAIN-CONTAINING PROTEIN"/>
    <property type="match status" value="1"/>
</dbReference>
<dbReference type="Gene3D" id="3.10.10.10">
    <property type="entry name" value="HIV Type 1 Reverse Transcriptase, subunit A, domain 1"/>
    <property type="match status" value="1"/>
</dbReference>
<organism evidence="3 4">
    <name type="scientific">Tanacetum coccineum</name>
    <dbReference type="NCBI Taxonomy" id="301880"/>
    <lineage>
        <taxon>Eukaryota</taxon>
        <taxon>Viridiplantae</taxon>
        <taxon>Streptophyta</taxon>
        <taxon>Embryophyta</taxon>
        <taxon>Tracheophyta</taxon>
        <taxon>Spermatophyta</taxon>
        <taxon>Magnoliopsida</taxon>
        <taxon>eudicotyledons</taxon>
        <taxon>Gunneridae</taxon>
        <taxon>Pentapetalae</taxon>
        <taxon>asterids</taxon>
        <taxon>campanulids</taxon>
        <taxon>Asterales</taxon>
        <taxon>Asteraceae</taxon>
        <taxon>Asteroideae</taxon>
        <taxon>Anthemideae</taxon>
        <taxon>Anthemidinae</taxon>
        <taxon>Tanacetum</taxon>
    </lineage>
</organism>
<name>A0ABQ5IWQ3_9ASTR</name>
<feature type="compositionally biased region" description="Basic and acidic residues" evidence="1">
    <location>
        <begin position="413"/>
        <end position="431"/>
    </location>
</feature>
<feature type="region of interest" description="Disordered" evidence="1">
    <location>
        <begin position="465"/>
        <end position="502"/>
    </location>
</feature>
<proteinExistence type="predicted"/>
<dbReference type="Gene3D" id="3.30.70.270">
    <property type="match status" value="1"/>
</dbReference>
<dbReference type="Gene3D" id="2.40.70.10">
    <property type="entry name" value="Acid Proteases"/>
    <property type="match status" value="1"/>
</dbReference>